<organism evidence="3 4">
    <name type="scientific">Marinobacter guineae</name>
    <dbReference type="NCBI Taxonomy" id="432303"/>
    <lineage>
        <taxon>Bacteria</taxon>
        <taxon>Pseudomonadati</taxon>
        <taxon>Pseudomonadota</taxon>
        <taxon>Gammaproteobacteria</taxon>
        <taxon>Pseudomonadales</taxon>
        <taxon>Marinobacteraceae</taxon>
        <taxon>Marinobacter</taxon>
    </lineage>
</organism>
<evidence type="ECO:0000313" key="4">
    <source>
        <dbReference type="Proteomes" id="UP000229044"/>
    </source>
</evidence>
<evidence type="ECO:0000313" key="3">
    <source>
        <dbReference type="EMBL" id="PHQ27025.1"/>
    </source>
</evidence>
<reference evidence="3 4" key="1">
    <citation type="submission" date="2017-09" db="EMBL/GenBank/DDBJ databases">
        <title>The draft genome sequences of Marinobacter guineae M3B.</title>
        <authorList>
            <person name="Cao J."/>
        </authorList>
    </citation>
    <scope>NUCLEOTIDE SEQUENCE [LARGE SCALE GENOMIC DNA]</scope>
    <source>
        <strain evidence="3 4">M3B</strain>
    </source>
</reference>
<dbReference type="RefSeq" id="WP_099617098.1">
    <property type="nucleotide sequence ID" value="NZ_KZ319339.1"/>
</dbReference>
<gene>
    <name evidence="3" type="ORF">CLH62_05430</name>
</gene>
<dbReference type="Proteomes" id="UP000229044">
    <property type="component" value="Unassembled WGS sequence"/>
</dbReference>
<dbReference type="Pfam" id="PF01464">
    <property type="entry name" value="SLT"/>
    <property type="match status" value="1"/>
</dbReference>
<dbReference type="EMBL" id="NTFI01000001">
    <property type="protein sequence ID" value="PHQ27025.1"/>
    <property type="molecule type" value="Genomic_DNA"/>
</dbReference>
<evidence type="ECO:0000259" key="2">
    <source>
        <dbReference type="Pfam" id="PF01464"/>
    </source>
</evidence>
<proteinExistence type="inferred from homology"/>
<sequence>MIIGRSLLIPPLAALLFGLSAPILADSIKRIVHPDGTVEFTNVKGAEQPRASTGNDTVYRYKDENGVVAYSSIQPAVAEFDVIRFHCYACDPASTVDWRKTPLFTKPFRSEIQTAAQDYGVDPALVRAVIHAESAFNDKAISPVGAQGLMQLMPGTAREVGVANAMIAAENIRGGVSYLSKMLDRFGGDIRLATAAYNAGPGAVGRYGGVPPYAETRAYVERVGILHERYAAR</sequence>
<dbReference type="PANTHER" id="PTHR37423:SF2">
    <property type="entry name" value="MEMBRANE-BOUND LYTIC MUREIN TRANSGLYCOSYLASE C"/>
    <property type="match status" value="1"/>
</dbReference>
<comment type="similarity">
    <text evidence="1">Belongs to the transglycosylase Slt family.</text>
</comment>
<dbReference type="InterPro" id="IPR023346">
    <property type="entry name" value="Lysozyme-like_dom_sf"/>
</dbReference>
<accession>A0A2G1VJT4</accession>
<evidence type="ECO:0000256" key="1">
    <source>
        <dbReference type="ARBA" id="ARBA00007734"/>
    </source>
</evidence>
<dbReference type="OrthoDB" id="92254at2"/>
<protein>
    <submittedName>
        <fullName evidence="3">Lytic transglycosylase</fullName>
    </submittedName>
</protein>
<comment type="caution">
    <text evidence="3">The sequence shown here is derived from an EMBL/GenBank/DDBJ whole genome shotgun (WGS) entry which is preliminary data.</text>
</comment>
<dbReference type="SUPFAM" id="SSF53955">
    <property type="entry name" value="Lysozyme-like"/>
    <property type="match status" value="1"/>
</dbReference>
<dbReference type="AlphaFoldDB" id="A0A2G1VJT4"/>
<name>A0A2G1VJT4_9GAMM</name>
<dbReference type="InterPro" id="IPR008258">
    <property type="entry name" value="Transglycosylase_SLT_dom_1"/>
</dbReference>
<dbReference type="PANTHER" id="PTHR37423">
    <property type="entry name" value="SOLUBLE LYTIC MUREIN TRANSGLYCOSYLASE-RELATED"/>
    <property type="match status" value="1"/>
</dbReference>
<feature type="domain" description="Transglycosylase SLT" evidence="2">
    <location>
        <begin position="112"/>
        <end position="209"/>
    </location>
</feature>
<keyword evidence="4" id="KW-1185">Reference proteome</keyword>
<dbReference type="CDD" id="cd00254">
    <property type="entry name" value="LT-like"/>
    <property type="match status" value="1"/>
</dbReference>
<dbReference type="Gene3D" id="1.10.530.10">
    <property type="match status" value="1"/>
</dbReference>